<dbReference type="KEGG" id="dao:Desac_0960"/>
<keyword evidence="3" id="KW-1185">Reference proteome</keyword>
<proteinExistence type="predicted"/>
<dbReference type="InterPro" id="IPR027417">
    <property type="entry name" value="P-loop_NTPase"/>
</dbReference>
<gene>
    <name evidence="2" type="ordered locus">Desac_0960</name>
</gene>
<dbReference type="EMBL" id="CP002629">
    <property type="protein sequence ID" value="AEB08828.1"/>
    <property type="molecule type" value="Genomic_DNA"/>
</dbReference>
<dbReference type="Gene3D" id="3.40.50.300">
    <property type="entry name" value="P-loop containing nucleotide triphosphate hydrolases"/>
    <property type="match status" value="1"/>
</dbReference>
<dbReference type="InterPro" id="IPR002586">
    <property type="entry name" value="CobQ/CobB/MinD/ParA_Nub-bd_dom"/>
</dbReference>
<dbReference type="PANTHER" id="PTHR43384">
    <property type="entry name" value="SEPTUM SITE-DETERMINING PROTEIN MIND HOMOLOG, CHLOROPLASTIC-RELATED"/>
    <property type="match status" value="1"/>
</dbReference>
<protein>
    <submittedName>
        <fullName evidence="2">Cobyrinic acid ac-diamide synthase</fullName>
    </submittedName>
</protein>
<dbReference type="GO" id="GO:0005829">
    <property type="term" value="C:cytosol"/>
    <property type="evidence" value="ECO:0007669"/>
    <property type="project" value="TreeGrafter"/>
</dbReference>
<reference evidence="2 3" key="1">
    <citation type="journal article" date="2011" name="Stand. Genomic Sci.">
        <title>Complete genome sequence of the acetate-degrading sulfate reducer Desulfobacca acetoxidans type strain (ASRB2).</title>
        <authorList>
            <person name="Goker M."/>
            <person name="Teshima H."/>
            <person name="Lapidus A."/>
            <person name="Nolan M."/>
            <person name="Lucas S."/>
            <person name="Hammon N."/>
            <person name="Deshpande S."/>
            <person name="Cheng J.F."/>
            <person name="Tapia R."/>
            <person name="Han C."/>
            <person name="Goodwin L."/>
            <person name="Pitluck S."/>
            <person name="Huntemann M."/>
            <person name="Liolios K."/>
            <person name="Ivanova N."/>
            <person name="Pagani I."/>
            <person name="Mavromatis K."/>
            <person name="Ovchinikova G."/>
            <person name="Pati A."/>
            <person name="Chen A."/>
            <person name="Palaniappan K."/>
            <person name="Land M."/>
            <person name="Hauser L."/>
            <person name="Brambilla E.M."/>
            <person name="Rohde M."/>
            <person name="Spring S."/>
            <person name="Detter J.C."/>
            <person name="Woyke T."/>
            <person name="Bristow J."/>
            <person name="Eisen J.A."/>
            <person name="Markowitz V."/>
            <person name="Hugenholtz P."/>
            <person name="Kyrpides N.C."/>
            <person name="Klenk H.P."/>
        </authorList>
    </citation>
    <scope>NUCLEOTIDE SEQUENCE [LARGE SCALE GENOMIC DNA]</scope>
    <source>
        <strain evidence="3">ATCC 700848 / DSM 11109 / ASRB2</strain>
    </source>
</reference>
<reference evidence="3" key="2">
    <citation type="submission" date="2011-03" db="EMBL/GenBank/DDBJ databases">
        <title>The complete genome of Desulfobacca acetoxidans DSM 11109.</title>
        <authorList>
            <consortium name="US DOE Joint Genome Institute (JGI-PGF)"/>
            <person name="Lucas S."/>
            <person name="Copeland A."/>
            <person name="Lapidus A."/>
            <person name="Bruce D."/>
            <person name="Goodwin L."/>
            <person name="Pitluck S."/>
            <person name="Peters L."/>
            <person name="Kyrpides N."/>
            <person name="Mavromatis K."/>
            <person name="Ivanova N."/>
            <person name="Ovchinnikova G."/>
            <person name="Teshima H."/>
            <person name="Detter J.C."/>
            <person name="Han C."/>
            <person name="Land M."/>
            <person name="Hauser L."/>
            <person name="Markowitz V."/>
            <person name="Cheng J.-F."/>
            <person name="Hugenholtz P."/>
            <person name="Woyke T."/>
            <person name="Wu D."/>
            <person name="Spring S."/>
            <person name="Schueler E."/>
            <person name="Brambilla E."/>
            <person name="Klenk H.-P."/>
            <person name="Eisen J.A."/>
        </authorList>
    </citation>
    <scope>NUCLEOTIDE SEQUENCE [LARGE SCALE GENOMIC DNA]</scope>
    <source>
        <strain evidence="3">ATCC 700848 / DSM 11109 / ASRB2</strain>
    </source>
</reference>
<evidence type="ECO:0000313" key="2">
    <source>
        <dbReference type="EMBL" id="AEB08828.1"/>
    </source>
</evidence>
<dbReference type="GO" id="GO:0009898">
    <property type="term" value="C:cytoplasmic side of plasma membrane"/>
    <property type="evidence" value="ECO:0007669"/>
    <property type="project" value="TreeGrafter"/>
</dbReference>
<dbReference type="GO" id="GO:0016887">
    <property type="term" value="F:ATP hydrolysis activity"/>
    <property type="evidence" value="ECO:0007669"/>
    <property type="project" value="TreeGrafter"/>
</dbReference>
<dbReference type="PIRSF" id="PIRSF005647">
    <property type="entry name" value="CooC"/>
    <property type="match status" value="1"/>
</dbReference>
<dbReference type="Proteomes" id="UP000000483">
    <property type="component" value="Chromosome"/>
</dbReference>
<dbReference type="GO" id="GO:0005524">
    <property type="term" value="F:ATP binding"/>
    <property type="evidence" value="ECO:0007669"/>
    <property type="project" value="TreeGrafter"/>
</dbReference>
<evidence type="ECO:0000313" key="3">
    <source>
        <dbReference type="Proteomes" id="UP000000483"/>
    </source>
</evidence>
<dbReference type="AlphaFoldDB" id="F2NC33"/>
<organism evidence="2 3">
    <name type="scientific">Desulfobacca acetoxidans (strain ATCC 700848 / DSM 11109 / ASRB2)</name>
    <dbReference type="NCBI Taxonomy" id="880072"/>
    <lineage>
        <taxon>Bacteria</taxon>
        <taxon>Pseudomonadati</taxon>
        <taxon>Thermodesulfobacteriota</taxon>
        <taxon>Desulfobaccia</taxon>
        <taxon>Desulfobaccales</taxon>
        <taxon>Desulfobaccaceae</taxon>
        <taxon>Desulfobacca</taxon>
    </lineage>
</organism>
<dbReference type="HOGENOM" id="CLU_082962_0_0_7"/>
<sequence length="245" mass="26505">MAGKGGTGKTTLAGLAVRYLIEHGKKPILAVDADANSNFNEVLGVTVETTVGQAREEVKKGGGRVDMTKDQLVEFRINQCLVESTGFDLICMGQPEGAGCYCAANHLITYYMDVLSKNYPYIVMDNEAGMEHLSRLTTKDVDLLLIVSDPSFRGVQAARRVFEVAKSLKIVVGQAALIINRLTNGIPPRSQQEIDSWGLPLAGTVPEDPLVAEFDGLGRPTIELPPDSVSIKAMNQIFDRLIISA</sequence>
<dbReference type="STRING" id="880072.Desac_0960"/>
<feature type="domain" description="CobQ/CobB/MinD/ParA nucleotide binding" evidence="1">
    <location>
        <begin position="2"/>
        <end position="216"/>
    </location>
</feature>
<dbReference type="InterPro" id="IPR014433">
    <property type="entry name" value="CooC"/>
</dbReference>
<dbReference type="PANTHER" id="PTHR43384:SF7">
    <property type="entry name" value="CARBON-MONOXIDE DEHYDROGENASE ACCESSORY PROTEIN"/>
    <property type="match status" value="1"/>
</dbReference>
<dbReference type="SUPFAM" id="SSF52540">
    <property type="entry name" value="P-loop containing nucleoside triphosphate hydrolases"/>
    <property type="match status" value="1"/>
</dbReference>
<dbReference type="GO" id="GO:0051782">
    <property type="term" value="P:negative regulation of cell division"/>
    <property type="evidence" value="ECO:0007669"/>
    <property type="project" value="TreeGrafter"/>
</dbReference>
<name>F2NC33_DESAR</name>
<dbReference type="Pfam" id="PF01656">
    <property type="entry name" value="CbiA"/>
    <property type="match status" value="1"/>
</dbReference>
<evidence type="ECO:0000259" key="1">
    <source>
        <dbReference type="Pfam" id="PF01656"/>
    </source>
</evidence>
<accession>F2NC33</accession>
<dbReference type="InterPro" id="IPR050625">
    <property type="entry name" value="ParA/MinD_ATPase"/>
</dbReference>
<dbReference type="eggNOG" id="COG3640">
    <property type="taxonomic scope" value="Bacteria"/>
</dbReference>